<gene>
    <name evidence="1" type="ORF">C2S_6161</name>
</gene>
<evidence type="ECO:0000313" key="2">
    <source>
        <dbReference type="Proteomes" id="UP000760494"/>
    </source>
</evidence>
<accession>A0A5Q3DG17</accession>
<dbReference type="AlphaFoldDB" id="A0A5Q3DG17"/>
<name>A0A5Q3DG17_FUSFU</name>
<protein>
    <submittedName>
        <fullName evidence="1">Uncharacterized protein</fullName>
    </submittedName>
</protein>
<organism evidence="1 2">
    <name type="scientific">Fusarium fujikuroi</name>
    <name type="common">Bakanae and foot rot disease fungus</name>
    <name type="synonym">Gibberella fujikuroi</name>
    <dbReference type="NCBI Taxonomy" id="5127"/>
    <lineage>
        <taxon>Eukaryota</taxon>
        <taxon>Fungi</taxon>
        <taxon>Dikarya</taxon>
        <taxon>Ascomycota</taxon>
        <taxon>Pezizomycotina</taxon>
        <taxon>Sordariomycetes</taxon>
        <taxon>Hypocreomycetidae</taxon>
        <taxon>Hypocreales</taxon>
        <taxon>Nectriaceae</taxon>
        <taxon>Fusarium</taxon>
        <taxon>Fusarium fujikuroi species complex</taxon>
    </lineage>
</organism>
<comment type="caution">
    <text evidence="1">The sequence shown here is derived from an EMBL/GenBank/DDBJ whole genome shotgun (WGS) entry which is preliminary data.</text>
</comment>
<reference evidence="1" key="1">
    <citation type="submission" date="2019-05" db="EMBL/GenBank/DDBJ databases">
        <authorList>
            <person name="Piombo E."/>
        </authorList>
    </citation>
    <scope>NUCLEOTIDE SEQUENCE</scope>
    <source>
        <strain evidence="1">C2S</strain>
    </source>
</reference>
<dbReference type="EMBL" id="CABFJX010000157">
    <property type="protein sequence ID" value="VTT65833.1"/>
    <property type="molecule type" value="Genomic_DNA"/>
</dbReference>
<dbReference type="Proteomes" id="UP000760494">
    <property type="component" value="Unassembled WGS sequence"/>
</dbReference>
<sequence length="73" mass="7728">MAGDDLSGTLLASSITVISLTTVFIGTRLWIRSSLKTIGTDDCKAGAFLTGLCICTILCKLRALQLSMMEETG</sequence>
<evidence type="ECO:0000313" key="1">
    <source>
        <dbReference type="EMBL" id="VTT65833.1"/>
    </source>
</evidence>
<proteinExistence type="predicted"/>